<reference evidence="1" key="1">
    <citation type="submission" date="2019-10" db="EMBL/GenBank/DDBJ databases">
        <authorList>
            <person name="Soares A.E.R."/>
            <person name="Aleixo A."/>
            <person name="Schneider P."/>
            <person name="Miyaki C.Y."/>
            <person name="Schneider M.P."/>
            <person name="Mello C."/>
            <person name="Vasconcelos A.T.R."/>
        </authorList>
    </citation>
    <scope>NUCLEOTIDE SEQUENCE</scope>
    <source>
        <tissue evidence="1">Muscle</tissue>
    </source>
</reference>
<organism evidence="1 2">
    <name type="scientific">Willisornis vidua</name>
    <name type="common">Xingu scale-backed antbird</name>
    <dbReference type="NCBI Taxonomy" id="1566151"/>
    <lineage>
        <taxon>Eukaryota</taxon>
        <taxon>Metazoa</taxon>
        <taxon>Chordata</taxon>
        <taxon>Craniata</taxon>
        <taxon>Vertebrata</taxon>
        <taxon>Euteleostomi</taxon>
        <taxon>Archelosauria</taxon>
        <taxon>Archosauria</taxon>
        <taxon>Dinosauria</taxon>
        <taxon>Saurischia</taxon>
        <taxon>Theropoda</taxon>
        <taxon>Coelurosauria</taxon>
        <taxon>Aves</taxon>
        <taxon>Neognathae</taxon>
        <taxon>Neoaves</taxon>
        <taxon>Telluraves</taxon>
        <taxon>Australaves</taxon>
        <taxon>Passeriformes</taxon>
        <taxon>Thamnophilidae</taxon>
        <taxon>Willisornis</taxon>
    </lineage>
</organism>
<dbReference type="EMBL" id="WHWB01034799">
    <property type="protein sequence ID" value="KAJ7403870.1"/>
    <property type="molecule type" value="Genomic_DNA"/>
</dbReference>
<dbReference type="Proteomes" id="UP001145742">
    <property type="component" value="Unassembled WGS sequence"/>
</dbReference>
<name>A0ABQ9CK66_9PASS</name>
<evidence type="ECO:0000313" key="2">
    <source>
        <dbReference type="Proteomes" id="UP001145742"/>
    </source>
</evidence>
<proteinExistence type="predicted"/>
<evidence type="ECO:0000313" key="1">
    <source>
        <dbReference type="EMBL" id="KAJ7403870.1"/>
    </source>
</evidence>
<protein>
    <recommendedName>
        <fullName evidence="3">Rna-directed dna polymerase from mobile element jockey-like</fullName>
    </recommendedName>
</protein>
<gene>
    <name evidence="1" type="ORF">WISP_148779</name>
</gene>
<evidence type="ECO:0008006" key="3">
    <source>
        <dbReference type="Google" id="ProtNLM"/>
    </source>
</evidence>
<comment type="caution">
    <text evidence="1">The sequence shown here is derived from an EMBL/GenBank/DDBJ whole genome shotgun (WGS) entry which is preliminary data.</text>
</comment>
<keyword evidence="2" id="KW-1185">Reference proteome</keyword>
<accession>A0ABQ9CK66</accession>
<dbReference type="PANTHER" id="PTHR33332">
    <property type="entry name" value="REVERSE TRANSCRIPTASE DOMAIN-CONTAINING PROTEIN"/>
    <property type="match status" value="1"/>
</dbReference>
<sequence>MDLICLSPYLVRFIVRKSGNRNQKTQCQTDQEEVMREKGSYNWSEVIECTISKFADDTKLGGSVYLLEGRWVLHRDLDRLDRWAKSSGLGFNKTKCWGLHFGHNNPLQRYRLGTEWLESSQAERDLGTLIDRKLNMSQQCAQVAKKDNGILASIRNSVDSSTREVIIPTYLALVWHHLEYSVQFWALQFRKDIEVLKHVQRSPTRSG</sequence>